<reference evidence="3" key="1">
    <citation type="submission" date="2009-10" db="EMBL/GenBank/DDBJ databases">
        <title>The complete chromosome of Gordonia bronchialis DSM 43247.</title>
        <authorList>
            <consortium name="US DOE Joint Genome Institute (JGI-PGF)"/>
            <person name="Lucas S."/>
            <person name="Copeland A."/>
            <person name="Lapidus A."/>
            <person name="Glavina del Rio T."/>
            <person name="Dalin E."/>
            <person name="Tice H."/>
            <person name="Bruce D."/>
            <person name="Goodwin L."/>
            <person name="Pitluck S."/>
            <person name="Kyrpides N."/>
            <person name="Mavromatis K."/>
            <person name="Ivanova N."/>
            <person name="Ovchinnikova G."/>
            <person name="Saunders E."/>
            <person name="Brettin T."/>
            <person name="Detter J.C."/>
            <person name="Han C."/>
            <person name="Larimer F."/>
            <person name="Land M."/>
            <person name="Hauser L."/>
            <person name="Markowitz V."/>
            <person name="Cheng J.-F."/>
            <person name="Hugenholtz P."/>
            <person name="Woyke T."/>
            <person name="Wu D."/>
            <person name="Jando M."/>
            <person name="Schneider S."/>
            <person name="Goeker M."/>
            <person name="Klenk H.-P."/>
            <person name="Eisen J.A."/>
        </authorList>
    </citation>
    <scope>NUCLEOTIDE SEQUENCE [LARGE SCALE GENOMIC DNA]</scope>
    <source>
        <strain evidence="3">ATCC 25592 / DSM 43247 / BCRC 13721 / JCM 3198 / KCTC 3076 / NBRC 16047 / NCTC 10667</strain>
    </source>
</reference>
<organism evidence="2 3">
    <name type="scientific">Gordonia bronchialis (strain ATCC 25592 / DSM 43247 / BCRC 13721 / JCM 3198 / KCTC 3076 / NBRC 16047 / NCTC 10667)</name>
    <name type="common">Rhodococcus bronchialis</name>
    <dbReference type="NCBI Taxonomy" id="526226"/>
    <lineage>
        <taxon>Bacteria</taxon>
        <taxon>Bacillati</taxon>
        <taxon>Actinomycetota</taxon>
        <taxon>Actinomycetes</taxon>
        <taxon>Mycobacteriales</taxon>
        <taxon>Gordoniaceae</taxon>
        <taxon>Gordonia</taxon>
    </lineage>
</organism>
<evidence type="ECO:0000313" key="3">
    <source>
        <dbReference type="Proteomes" id="UP000001219"/>
    </source>
</evidence>
<feature type="coiled-coil region" evidence="1">
    <location>
        <begin position="476"/>
        <end position="503"/>
    </location>
</feature>
<accession>D0L4T6</accession>
<dbReference type="AlphaFoldDB" id="D0L4T6"/>
<dbReference type="EMBL" id="CP001802">
    <property type="protein sequence ID" value="ACY20388.1"/>
    <property type="molecule type" value="Genomic_DNA"/>
</dbReference>
<dbReference type="STRING" id="526226.Gbro_1079"/>
<proteinExistence type="predicted"/>
<dbReference type="HOGENOM" id="CLU_029181_0_0_11"/>
<keyword evidence="1" id="KW-0175">Coiled coil</keyword>
<dbReference type="Proteomes" id="UP000001219">
    <property type="component" value="Chromosome"/>
</dbReference>
<protein>
    <submittedName>
        <fullName evidence="2">Uncharacterized protein</fullName>
    </submittedName>
</protein>
<dbReference type="KEGG" id="gbr:Gbro_1079"/>
<dbReference type="InterPro" id="IPR029058">
    <property type="entry name" value="AB_hydrolase_fold"/>
</dbReference>
<reference evidence="2 3" key="2">
    <citation type="journal article" date="2010" name="Stand. Genomic Sci.">
        <title>Complete genome sequence of Gordonia bronchialis type strain (3410).</title>
        <authorList>
            <person name="Ivanova N."/>
            <person name="Sikorski J."/>
            <person name="Jando M."/>
            <person name="Lapidus A."/>
            <person name="Nolan M."/>
            <person name="Lucas S."/>
            <person name="Del Rio T.G."/>
            <person name="Tice H."/>
            <person name="Copeland A."/>
            <person name="Cheng J.F."/>
            <person name="Chen F."/>
            <person name="Bruce D."/>
            <person name="Goodwin L."/>
            <person name="Pitluck S."/>
            <person name="Mavromatis K."/>
            <person name="Ovchinnikova G."/>
            <person name="Pati A."/>
            <person name="Chen A."/>
            <person name="Palaniappan K."/>
            <person name="Land M."/>
            <person name="Hauser L."/>
            <person name="Chang Y.J."/>
            <person name="Jeffries C.D."/>
            <person name="Chain P."/>
            <person name="Saunders E."/>
            <person name="Han C."/>
            <person name="Detter J.C."/>
            <person name="Brettin T."/>
            <person name="Rohde M."/>
            <person name="Goker M."/>
            <person name="Bristow J."/>
            <person name="Eisen J.A."/>
            <person name="Markowitz V."/>
            <person name="Hugenholtz P."/>
            <person name="Klenk H.P."/>
            <person name="Kyrpides N.C."/>
        </authorList>
    </citation>
    <scope>NUCLEOTIDE SEQUENCE [LARGE SCALE GENOMIC DNA]</scope>
    <source>
        <strain evidence="3">ATCC 25592 / DSM 43247 / BCRC 13721 / JCM 3198 / KCTC 3076 / NBRC 16047 / NCTC 10667</strain>
    </source>
</reference>
<gene>
    <name evidence="2" type="ordered locus">Gbro_1079</name>
</gene>
<evidence type="ECO:0000256" key="1">
    <source>
        <dbReference type="SAM" id="Coils"/>
    </source>
</evidence>
<dbReference type="Gene3D" id="3.40.50.1820">
    <property type="entry name" value="alpha/beta hydrolase"/>
    <property type="match status" value="2"/>
</dbReference>
<evidence type="ECO:0000313" key="2">
    <source>
        <dbReference type="EMBL" id="ACY20388.1"/>
    </source>
</evidence>
<sequence length="596" mass="64549">MTRPSVGQIDAGSVTSTPLYFGPDDASLFGVLSVPRSRKVRVGVLVCASLGKEQAETTRWFKYFAERLAARECAVLRFDYPHTGESAGAQDAPGASRQWLEGIGAGVELLRSCGVPEVIGVGHRMGALMLSLVAAELSVHTMVLWDPVMRGRTYLRSKTVLYNMVGEIPDWLTPWAHASSEPVPQTDHRVHIAGQSLHPDAAQTLSSWKLDRLPESASAVLVLEREAGGPPSAVFDHASVDVVSIGDQEPFLEPGHPAVISFPERDVTTVVDWIDEHASESRISFSDPDIRQSAVVARTQDGRPVVNSVHVVDDGVMVWRTQMGGRAAPMDIFVAHSLGQYVRTGPSRLWFDTAIRVACSGGGAIRFDRPGVGESGMVSGADRMLPLYTQAYVDEGCGVLESLELPVAARLVHGGICVGSWMAAHGALATARTHPDRHSTVVLVNPLMWRLRPQRRFRLSDYGSDVGIAGVATAVSADATSRLDDAQQRLATLRNRIELRVRRRMPRRWWSVIPHLPDAALAQFAAEAVNVEMVFAPADYAYFNHLFGADATIRAAKQPPGVHIGVVGDHTSYNVVIRELIMDTVVAAVGSPGLPD</sequence>
<keyword evidence="3" id="KW-1185">Reference proteome</keyword>
<name>D0L4T6_GORB4</name>
<dbReference type="SUPFAM" id="SSF53474">
    <property type="entry name" value="alpha/beta-Hydrolases"/>
    <property type="match status" value="2"/>
</dbReference>
<dbReference type="eggNOG" id="COG1073">
    <property type="taxonomic scope" value="Bacteria"/>
</dbReference>